<evidence type="ECO:0000313" key="10">
    <source>
        <dbReference type="Proteomes" id="UP000028488"/>
    </source>
</evidence>
<comment type="similarity">
    <text evidence="1">Belongs to the ROK (NagC/XylR) family.</text>
</comment>
<dbReference type="eggNOG" id="COG1940">
    <property type="taxonomic scope" value="Bacteria"/>
</dbReference>
<dbReference type="PANTHER" id="PTHR18964">
    <property type="entry name" value="ROK (REPRESSOR, ORF, KINASE) FAMILY"/>
    <property type="match status" value="1"/>
</dbReference>
<dbReference type="GO" id="GO:0005737">
    <property type="term" value="C:cytoplasm"/>
    <property type="evidence" value="ECO:0007669"/>
    <property type="project" value="InterPro"/>
</dbReference>
<reference evidence="9 10" key="1">
    <citation type="submission" date="2014-07" db="EMBL/GenBank/DDBJ databases">
        <title>Genome Sequence of Rhodococcus opacus Strain R7, a Biodegrader of Mono- and Polycyclic Aromatic Hydrocarbons.</title>
        <authorList>
            <person name="Di Gennaro P."/>
            <person name="Zampolli J."/>
            <person name="Presti I."/>
            <person name="Cappelletti M."/>
            <person name="D'Ursi P."/>
            <person name="Orro A."/>
            <person name="Mezzelani A."/>
            <person name="Milanesi L."/>
        </authorList>
    </citation>
    <scope>NUCLEOTIDE SEQUENCE [LARGE SCALE GENOMIC DNA]</scope>
    <source>
        <strain evidence="9 10">R7</strain>
    </source>
</reference>
<dbReference type="GO" id="GO:0006096">
    <property type="term" value="P:glycolytic process"/>
    <property type="evidence" value="ECO:0007669"/>
    <property type="project" value="InterPro"/>
</dbReference>
<name>A0A076ENP6_RHOOP</name>
<keyword evidence="7" id="KW-0067">ATP-binding</keyword>
<keyword evidence="5" id="KW-0547">Nucleotide-binding</keyword>
<dbReference type="GO" id="GO:0004340">
    <property type="term" value="F:glucokinase activity"/>
    <property type="evidence" value="ECO:0007669"/>
    <property type="project" value="UniProtKB-EC"/>
</dbReference>
<dbReference type="PROSITE" id="PS01125">
    <property type="entry name" value="ROK"/>
    <property type="match status" value="1"/>
</dbReference>
<dbReference type="Pfam" id="PF00480">
    <property type="entry name" value="ROK"/>
    <property type="match status" value="1"/>
</dbReference>
<keyword evidence="4" id="KW-0808">Transferase</keyword>
<evidence type="ECO:0000256" key="7">
    <source>
        <dbReference type="ARBA" id="ARBA00022840"/>
    </source>
</evidence>
<dbReference type="Proteomes" id="UP000028488">
    <property type="component" value="Chromosome"/>
</dbReference>
<evidence type="ECO:0000256" key="2">
    <source>
        <dbReference type="ARBA" id="ARBA00012323"/>
    </source>
</evidence>
<gene>
    <name evidence="9" type="ORF">EP51_20030</name>
</gene>
<dbReference type="InterPro" id="IPR049874">
    <property type="entry name" value="ROK_cs"/>
</dbReference>
<dbReference type="InterPro" id="IPR043129">
    <property type="entry name" value="ATPase_NBD"/>
</dbReference>
<dbReference type="GeneID" id="69888529"/>
<dbReference type="EC" id="2.7.1.2" evidence="2"/>
<dbReference type="NCBIfam" id="TIGR00744">
    <property type="entry name" value="ROK_glcA_fam"/>
    <property type="match status" value="1"/>
</dbReference>
<evidence type="ECO:0000256" key="6">
    <source>
        <dbReference type="ARBA" id="ARBA00022777"/>
    </source>
</evidence>
<dbReference type="GO" id="GO:0005524">
    <property type="term" value="F:ATP binding"/>
    <property type="evidence" value="ECO:0007669"/>
    <property type="project" value="UniProtKB-KW"/>
</dbReference>
<evidence type="ECO:0000313" key="9">
    <source>
        <dbReference type="EMBL" id="AII06802.1"/>
    </source>
</evidence>
<evidence type="ECO:0000256" key="5">
    <source>
        <dbReference type="ARBA" id="ARBA00022741"/>
    </source>
</evidence>
<evidence type="ECO:0000256" key="4">
    <source>
        <dbReference type="ARBA" id="ARBA00022679"/>
    </source>
</evidence>
<keyword evidence="6 9" id="KW-0418">Kinase</keyword>
<dbReference type="InterPro" id="IPR000600">
    <property type="entry name" value="ROK"/>
</dbReference>
<evidence type="ECO:0000256" key="3">
    <source>
        <dbReference type="ARBA" id="ARBA00014701"/>
    </source>
</evidence>
<dbReference type="PANTHER" id="PTHR18964:SF173">
    <property type="entry name" value="GLUCOKINASE"/>
    <property type="match status" value="1"/>
</dbReference>
<dbReference type="AlphaFoldDB" id="A0A076ENP6"/>
<protein>
    <recommendedName>
        <fullName evidence="3">Glucokinase</fullName>
        <ecNumber evidence="2">2.7.1.2</ecNumber>
    </recommendedName>
    <alternativeName>
        <fullName evidence="8">Glucose kinase</fullName>
    </alternativeName>
</protein>
<dbReference type="EMBL" id="CP008947">
    <property type="protein sequence ID" value="AII06802.1"/>
    <property type="molecule type" value="Genomic_DNA"/>
</dbReference>
<dbReference type="RefSeq" id="WP_005248548.1">
    <property type="nucleotide sequence ID" value="NZ_CP008947.1"/>
</dbReference>
<dbReference type="Gene3D" id="3.30.420.40">
    <property type="match status" value="2"/>
</dbReference>
<proteinExistence type="inferred from homology"/>
<organism evidence="9 10">
    <name type="scientific">Rhodococcus opacus</name>
    <name type="common">Nocardia opaca</name>
    <dbReference type="NCBI Taxonomy" id="37919"/>
    <lineage>
        <taxon>Bacteria</taxon>
        <taxon>Bacillati</taxon>
        <taxon>Actinomycetota</taxon>
        <taxon>Actinomycetes</taxon>
        <taxon>Mycobacteriales</taxon>
        <taxon>Nocardiaceae</taxon>
        <taxon>Rhodococcus</taxon>
    </lineage>
</organism>
<evidence type="ECO:0000256" key="8">
    <source>
        <dbReference type="ARBA" id="ARBA00032386"/>
    </source>
</evidence>
<dbReference type="SUPFAM" id="SSF53067">
    <property type="entry name" value="Actin-like ATPase domain"/>
    <property type="match status" value="1"/>
</dbReference>
<accession>A0A076ENP6</accession>
<evidence type="ECO:0000256" key="1">
    <source>
        <dbReference type="ARBA" id="ARBA00006479"/>
    </source>
</evidence>
<dbReference type="InterPro" id="IPR004654">
    <property type="entry name" value="ROK_glcA"/>
</dbReference>
<sequence length="334" mass="34237">MALTIGIDVGGTKIAAGVVDTDGVIHRMVRRDTPSHDARRVENVIAELVRELADTHPVQAVGIGAAGFVAADLSTVLFAPNLAWRNEPLGEVVEAACGLPTVVENDANAAAWGEARFGAGRTGQTVVVLTVGTGIGGGIVVDGVLHRGKFGVAAEFGHLNVEPHGRRCGCGNHGCWERYASGRALVREAQDLANVSPGFAADLLARAGGRADAITGLHITAAAQEGDPAALECFRVIGSWLGHGMADIAAFFDPDLFIIGGGVCEAGELLRGPAAAAFENRLTGRAHRPVAEVRLAELGANVGIVGAADLARERVLGLAHNGSRVSGGVQCPIG</sequence>